<dbReference type="Proteomes" id="UP000017819">
    <property type="component" value="Unassembled WGS sequence"/>
</dbReference>
<name>V4TMC4_9HYPH</name>
<dbReference type="eggNOG" id="COG3637">
    <property type="taxonomic scope" value="Bacteria"/>
</dbReference>
<keyword evidence="9" id="KW-1185">Reference proteome</keyword>
<reference evidence="8 9" key="1">
    <citation type="journal article" date="2014" name="Genome Announc.">
        <title>Draft Genome Sequence of Lutibaculum baratangense Strain AMV1T, Isolated from a Mud Volcano in Andamans, India.</title>
        <authorList>
            <person name="Singh A."/>
            <person name="Sreenivas A."/>
            <person name="Sathyanarayana Reddy G."/>
            <person name="Pinnaka A.K."/>
            <person name="Shivaji S."/>
        </authorList>
    </citation>
    <scope>NUCLEOTIDE SEQUENCE [LARGE SCALE GENOMIC DNA]</scope>
    <source>
        <strain evidence="8 9">AMV1</strain>
    </source>
</reference>
<keyword evidence="2 6" id="KW-0732">Signal</keyword>
<feature type="chain" id="PRO_5004728402" evidence="6">
    <location>
        <begin position="26"/>
        <end position="258"/>
    </location>
</feature>
<keyword evidence="3" id="KW-0472">Membrane</keyword>
<dbReference type="InterPro" id="IPR027385">
    <property type="entry name" value="Beta-barrel_OMP"/>
</dbReference>
<evidence type="ECO:0000313" key="9">
    <source>
        <dbReference type="Proteomes" id="UP000017819"/>
    </source>
</evidence>
<dbReference type="AlphaFoldDB" id="V4TMC4"/>
<dbReference type="InterPro" id="IPR051692">
    <property type="entry name" value="OMP-like"/>
</dbReference>
<sequence length="258" mass="27758">MKRTTLLKASVAAAAMITASGAAMAADAPIYDKGPVAAPIAAAPAPLWSWTGFYAGLNAGYGWGGVKTDEGDIFDSGTRFDIDADGAIVGGQIGYNWQMDSFVFGVETDLQWADLSTSRSGDVFFDDDDIADGTYRFGAEMNWFGTTRIRAGYAMDRFLVYATGGIAYGDADVGFTYDGDVEDVRFGRDDKTRIGYAVGGGVEGAITDNLTAKVEYLYVDLGSQDYDLRFPDGDEFTTISNETDFDAHIVRAGLNYKF</sequence>
<gene>
    <name evidence="8" type="ORF">N177_0672</name>
</gene>
<dbReference type="PANTHER" id="PTHR34001">
    <property type="entry name" value="BLL7405 PROTEIN"/>
    <property type="match status" value="1"/>
</dbReference>
<organism evidence="8 9">
    <name type="scientific">Lutibaculum baratangense AMV1</name>
    <dbReference type="NCBI Taxonomy" id="631454"/>
    <lineage>
        <taxon>Bacteria</taxon>
        <taxon>Pseudomonadati</taxon>
        <taxon>Pseudomonadota</taxon>
        <taxon>Alphaproteobacteria</taxon>
        <taxon>Hyphomicrobiales</taxon>
        <taxon>Tepidamorphaceae</taxon>
        <taxon>Lutibaculum</taxon>
    </lineage>
</organism>
<comment type="caution">
    <text evidence="8">The sequence shown here is derived from an EMBL/GenBank/DDBJ whole genome shotgun (WGS) entry which is preliminary data.</text>
</comment>
<dbReference type="RefSeq" id="WP_023430821.1">
    <property type="nucleotide sequence ID" value="NZ_AWXZ01000013.1"/>
</dbReference>
<dbReference type="EMBL" id="AWXZ01000013">
    <property type="protein sequence ID" value="ESR26888.1"/>
    <property type="molecule type" value="Genomic_DNA"/>
</dbReference>
<evidence type="ECO:0000256" key="2">
    <source>
        <dbReference type="ARBA" id="ARBA00022729"/>
    </source>
</evidence>
<dbReference type="STRING" id="631454.N177_0672"/>
<evidence type="ECO:0000256" key="4">
    <source>
        <dbReference type="ARBA" id="ARBA00023237"/>
    </source>
</evidence>
<proteinExistence type="inferred from homology"/>
<dbReference type="PANTHER" id="PTHR34001:SF3">
    <property type="entry name" value="BLL7405 PROTEIN"/>
    <property type="match status" value="1"/>
</dbReference>
<dbReference type="Pfam" id="PF13505">
    <property type="entry name" value="OMP_b-brl"/>
    <property type="match status" value="1"/>
</dbReference>
<dbReference type="InterPro" id="IPR011250">
    <property type="entry name" value="OMP/PagP_B-barrel"/>
</dbReference>
<keyword evidence="4" id="KW-0998">Cell outer membrane</keyword>
<evidence type="ECO:0000256" key="6">
    <source>
        <dbReference type="SAM" id="SignalP"/>
    </source>
</evidence>
<comment type="similarity">
    <text evidence="5">Belongs to the Omp25/RopB family.</text>
</comment>
<evidence type="ECO:0000256" key="3">
    <source>
        <dbReference type="ARBA" id="ARBA00023136"/>
    </source>
</evidence>
<dbReference type="SUPFAM" id="SSF56925">
    <property type="entry name" value="OMPA-like"/>
    <property type="match status" value="1"/>
</dbReference>
<dbReference type="OrthoDB" id="9815357at2"/>
<dbReference type="Gene3D" id="2.40.160.20">
    <property type="match status" value="1"/>
</dbReference>
<evidence type="ECO:0000256" key="5">
    <source>
        <dbReference type="ARBA" id="ARBA00038306"/>
    </source>
</evidence>
<comment type="subcellular location">
    <subcellularLocation>
        <location evidence="1">Cell outer membrane</location>
    </subcellularLocation>
</comment>
<evidence type="ECO:0000313" key="8">
    <source>
        <dbReference type="EMBL" id="ESR26888.1"/>
    </source>
</evidence>
<accession>V4TMC4</accession>
<evidence type="ECO:0000256" key="1">
    <source>
        <dbReference type="ARBA" id="ARBA00004442"/>
    </source>
</evidence>
<feature type="domain" description="Outer membrane protein beta-barrel" evidence="7">
    <location>
        <begin position="40"/>
        <end position="258"/>
    </location>
</feature>
<dbReference type="GO" id="GO:0009279">
    <property type="term" value="C:cell outer membrane"/>
    <property type="evidence" value="ECO:0007669"/>
    <property type="project" value="UniProtKB-SubCell"/>
</dbReference>
<protein>
    <submittedName>
        <fullName evidence="8">Outer membrane protein Omp31</fullName>
    </submittedName>
</protein>
<feature type="signal peptide" evidence="6">
    <location>
        <begin position="1"/>
        <end position="25"/>
    </location>
</feature>
<evidence type="ECO:0000259" key="7">
    <source>
        <dbReference type="Pfam" id="PF13505"/>
    </source>
</evidence>